<protein>
    <submittedName>
        <fullName evidence="2">Uncharacterized protein</fullName>
    </submittedName>
</protein>
<feature type="region of interest" description="Disordered" evidence="1">
    <location>
        <begin position="1"/>
        <end position="36"/>
    </location>
</feature>
<feature type="compositionally biased region" description="Polar residues" evidence="1">
    <location>
        <begin position="531"/>
        <end position="541"/>
    </location>
</feature>
<evidence type="ECO:0000313" key="3">
    <source>
        <dbReference type="Proteomes" id="UP001433268"/>
    </source>
</evidence>
<dbReference type="EMBL" id="JAQQWN010000007">
    <property type="protein sequence ID" value="KAK8075779.1"/>
    <property type="molecule type" value="Genomic_DNA"/>
</dbReference>
<feature type="region of interest" description="Disordered" evidence="1">
    <location>
        <begin position="531"/>
        <end position="553"/>
    </location>
</feature>
<sequence length="611" mass="68323">MERTEPRRIHRNQRHSSSQKTVLVRSTASRRGSKAPCAGDALYHHRNDLDFEQWTRDGLPLYTPQDAAATIPTCMDVPSTLQPFVGTHNPHYVNTGLHFWRNFAMPLLYTTRLASLDDAESQMTRTAPTPFQWPPAPGSLLMSVLLLFGASVEARFKQDNWAMAWHNHDGVIGGPHQGRLATSLVGIKAMLCREISENLDGVTANMRRFGLNSGSGRDEFSTWSMLIAVFSLALASLMTGIDDDWEVHMHGLKAILDVVGGMSALGRASAKVLSEFRMMDIEGSIAAGKAPMLPFSRIYDALDLQLPTSLSDLVFVQTQLEECYVDTGTIRTITSSYALIKGSHHAKQFSSSGEPFVARCKPEELMEEFASIQYELMCHPDPLFFRRHCCHPEDAGAQGNGIAEISFAPTLVALHKAVRIGALLYVRQLMVETPYAKRSYVRLLTELMGHLGTILRYLRQTLPQMCPEEGYATRRNEHFQQDIRRSARPIIAWLCVLAYYFCSRYGADLPLNSREATVHWDVVPEVFAGSNDANNGQQRPRQYSACGGNDNAEDKYTESRRKDFASLPTMVGQDEGPMYCCLAMCRLLNLKFIAGDGWDGAKTLGIMLQWR</sequence>
<dbReference type="GeneID" id="92047817"/>
<accession>A0ABR1VX21</accession>
<keyword evidence="3" id="KW-1185">Reference proteome</keyword>
<feature type="compositionally biased region" description="Polar residues" evidence="1">
    <location>
        <begin position="15"/>
        <end position="30"/>
    </location>
</feature>
<proteinExistence type="predicted"/>
<gene>
    <name evidence="2" type="ORF">PG997_010442</name>
</gene>
<evidence type="ECO:0000313" key="2">
    <source>
        <dbReference type="EMBL" id="KAK8075779.1"/>
    </source>
</evidence>
<dbReference type="Proteomes" id="UP001433268">
    <property type="component" value="Unassembled WGS sequence"/>
</dbReference>
<comment type="caution">
    <text evidence="2">The sequence shown here is derived from an EMBL/GenBank/DDBJ whole genome shotgun (WGS) entry which is preliminary data.</text>
</comment>
<name>A0ABR1VX21_9PEZI</name>
<dbReference type="RefSeq" id="XP_066666719.1">
    <property type="nucleotide sequence ID" value="XM_066814757.1"/>
</dbReference>
<reference evidence="2 3" key="1">
    <citation type="submission" date="2023-01" db="EMBL/GenBank/DDBJ databases">
        <title>Analysis of 21 Apiospora genomes using comparative genomics revels a genus with tremendous synthesis potential of carbohydrate active enzymes and secondary metabolites.</title>
        <authorList>
            <person name="Sorensen T."/>
        </authorList>
    </citation>
    <scope>NUCLEOTIDE SEQUENCE [LARGE SCALE GENOMIC DNA]</scope>
    <source>
        <strain evidence="2 3">CBS 114990</strain>
    </source>
</reference>
<evidence type="ECO:0000256" key="1">
    <source>
        <dbReference type="SAM" id="MobiDB-lite"/>
    </source>
</evidence>
<organism evidence="2 3">
    <name type="scientific">Apiospora hydei</name>
    <dbReference type="NCBI Taxonomy" id="1337664"/>
    <lineage>
        <taxon>Eukaryota</taxon>
        <taxon>Fungi</taxon>
        <taxon>Dikarya</taxon>
        <taxon>Ascomycota</taxon>
        <taxon>Pezizomycotina</taxon>
        <taxon>Sordariomycetes</taxon>
        <taxon>Xylariomycetidae</taxon>
        <taxon>Amphisphaeriales</taxon>
        <taxon>Apiosporaceae</taxon>
        <taxon>Apiospora</taxon>
    </lineage>
</organism>